<evidence type="ECO:0000313" key="1">
    <source>
        <dbReference type="EMBL" id="MBX18096.1"/>
    </source>
</evidence>
<reference evidence="1" key="1">
    <citation type="submission" date="2018-02" db="EMBL/GenBank/DDBJ databases">
        <title>Rhizophora mucronata_Transcriptome.</title>
        <authorList>
            <person name="Meera S.P."/>
            <person name="Sreeshan A."/>
            <person name="Augustine A."/>
        </authorList>
    </citation>
    <scope>NUCLEOTIDE SEQUENCE</scope>
    <source>
        <tissue evidence="1">Leaf</tissue>
    </source>
</reference>
<accession>A0A2P2LJD9</accession>
<dbReference type="AlphaFoldDB" id="A0A2P2LJD9"/>
<proteinExistence type="predicted"/>
<dbReference type="EMBL" id="GGEC01037612">
    <property type="protein sequence ID" value="MBX18096.1"/>
    <property type="molecule type" value="Transcribed_RNA"/>
</dbReference>
<sequence>MPSKFPLWTNPIFYKHQSSFAMLFHSTFP</sequence>
<organism evidence="1">
    <name type="scientific">Rhizophora mucronata</name>
    <name type="common">Asiatic mangrove</name>
    <dbReference type="NCBI Taxonomy" id="61149"/>
    <lineage>
        <taxon>Eukaryota</taxon>
        <taxon>Viridiplantae</taxon>
        <taxon>Streptophyta</taxon>
        <taxon>Embryophyta</taxon>
        <taxon>Tracheophyta</taxon>
        <taxon>Spermatophyta</taxon>
        <taxon>Magnoliopsida</taxon>
        <taxon>eudicotyledons</taxon>
        <taxon>Gunneridae</taxon>
        <taxon>Pentapetalae</taxon>
        <taxon>rosids</taxon>
        <taxon>fabids</taxon>
        <taxon>Malpighiales</taxon>
        <taxon>Rhizophoraceae</taxon>
        <taxon>Rhizophora</taxon>
    </lineage>
</organism>
<protein>
    <submittedName>
        <fullName evidence="1">Uncharacterized protein</fullName>
    </submittedName>
</protein>
<name>A0A2P2LJD9_RHIMU</name>